<sequence>MPSPDTPLATGEPYQQCSSAPGSPREGRMNHSCTSATGRQGWPSVPRELPAPGWRALPAAAPRRRR</sequence>
<accession>A0A0A9BKV0</accession>
<feature type="region of interest" description="Disordered" evidence="1">
    <location>
        <begin position="1"/>
        <end position="66"/>
    </location>
</feature>
<reference evidence="2" key="2">
    <citation type="journal article" date="2015" name="Data Brief">
        <title>Shoot transcriptome of the giant reed, Arundo donax.</title>
        <authorList>
            <person name="Barrero R.A."/>
            <person name="Guerrero F.D."/>
            <person name="Moolhuijzen P."/>
            <person name="Goolsby J.A."/>
            <person name="Tidwell J."/>
            <person name="Bellgard S.E."/>
            <person name="Bellgard M.I."/>
        </authorList>
    </citation>
    <scope>NUCLEOTIDE SEQUENCE</scope>
    <source>
        <tissue evidence="2">Shoot tissue taken approximately 20 cm above the soil surface</tissue>
    </source>
</reference>
<protein>
    <submittedName>
        <fullName evidence="2">Uncharacterized protein</fullName>
    </submittedName>
</protein>
<feature type="compositionally biased region" description="Low complexity" evidence="1">
    <location>
        <begin position="50"/>
        <end position="66"/>
    </location>
</feature>
<name>A0A0A9BKV0_ARUDO</name>
<dbReference type="EMBL" id="GBRH01237988">
    <property type="protein sequence ID" value="JAD59907.1"/>
    <property type="molecule type" value="Transcribed_RNA"/>
</dbReference>
<organism evidence="2">
    <name type="scientific">Arundo donax</name>
    <name type="common">Giant reed</name>
    <name type="synonym">Donax arundinaceus</name>
    <dbReference type="NCBI Taxonomy" id="35708"/>
    <lineage>
        <taxon>Eukaryota</taxon>
        <taxon>Viridiplantae</taxon>
        <taxon>Streptophyta</taxon>
        <taxon>Embryophyta</taxon>
        <taxon>Tracheophyta</taxon>
        <taxon>Spermatophyta</taxon>
        <taxon>Magnoliopsida</taxon>
        <taxon>Liliopsida</taxon>
        <taxon>Poales</taxon>
        <taxon>Poaceae</taxon>
        <taxon>PACMAD clade</taxon>
        <taxon>Arundinoideae</taxon>
        <taxon>Arundineae</taxon>
        <taxon>Arundo</taxon>
    </lineage>
</organism>
<proteinExistence type="predicted"/>
<dbReference type="AlphaFoldDB" id="A0A0A9BKV0"/>
<evidence type="ECO:0000313" key="2">
    <source>
        <dbReference type="EMBL" id="JAD59907.1"/>
    </source>
</evidence>
<reference evidence="2" key="1">
    <citation type="submission" date="2014-09" db="EMBL/GenBank/DDBJ databases">
        <authorList>
            <person name="Magalhaes I.L.F."/>
            <person name="Oliveira U."/>
            <person name="Santos F.R."/>
            <person name="Vidigal T.H.D.A."/>
            <person name="Brescovit A.D."/>
            <person name="Santos A.J."/>
        </authorList>
    </citation>
    <scope>NUCLEOTIDE SEQUENCE</scope>
    <source>
        <tissue evidence="2">Shoot tissue taken approximately 20 cm above the soil surface</tissue>
    </source>
</reference>
<evidence type="ECO:0000256" key="1">
    <source>
        <dbReference type="SAM" id="MobiDB-lite"/>
    </source>
</evidence>